<name>A0A6C0I568_9ZZZZ</name>
<dbReference type="Pfam" id="PF03407">
    <property type="entry name" value="Nucleotid_trans"/>
    <property type="match status" value="1"/>
</dbReference>
<protein>
    <recommendedName>
        <fullName evidence="1">Nucleotide-diphospho-sugar transferase domain-containing protein</fullName>
    </recommendedName>
</protein>
<reference evidence="2" key="1">
    <citation type="journal article" date="2020" name="Nature">
        <title>Giant virus diversity and host interactions through global metagenomics.</title>
        <authorList>
            <person name="Schulz F."/>
            <person name="Roux S."/>
            <person name="Paez-Espino D."/>
            <person name="Jungbluth S."/>
            <person name="Walsh D.A."/>
            <person name="Denef V.J."/>
            <person name="McMahon K.D."/>
            <person name="Konstantinidis K.T."/>
            <person name="Eloe-Fadrosh E.A."/>
            <person name="Kyrpides N.C."/>
            <person name="Woyke T."/>
        </authorList>
    </citation>
    <scope>NUCLEOTIDE SEQUENCE</scope>
    <source>
        <strain evidence="2">GVMAG-M-3300023184-24</strain>
    </source>
</reference>
<evidence type="ECO:0000259" key="1">
    <source>
        <dbReference type="Pfam" id="PF03407"/>
    </source>
</evidence>
<accession>A0A6C0I568</accession>
<dbReference type="EMBL" id="MN740110">
    <property type="protein sequence ID" value="QHT88151.1"/>
    <property type="molecule type" value="Genomic_DNA"/>
</dbReference>
<sequence length="380" mass="44758">MSTEIKENPFLYYPRVEQLGFNYNKNIVINNVDDIINNDEIYGLNTMNFIKSNIKELRHCINLTKDHGTYIKKNKCNDILQNLENSNEYLHIDNKQEIDDFIDRIKFKGPEGDTVMFTNANGWYIDTLVHNLICSYNSFNTNQDRKIAVFCSDTEAFDKCKQLNFECCMVQCDKMNIKESVNNITSGEYKRLTFVKTLLIDYIISKDITVLYIDPDMSFNYKKYPGLDFVDEILNRKHTINYCFENQSIASINNIDIKIDNVMAGYIYYDTFNKKTSIYLNTNLMVISPTFFNKLMYKININDFNNICTIVQDGTDETHIKRIGLLEEYFSFWNEQYYPNGINVVKYKNKAYMFHTNCVSGLQNKINKLIECDGWYLDKK</sequence>
<evidence type="ECO:0000313" key="2">
    <source>
        <dbReference type="EMBL" id="QHT88151.1"/>
    </source>
</evidence>
<organism evidence="2">
    <name type="scientific">viral metagenome</name>
    <dbReference type="NCBI Taxonomy" id="1070528"/>
    <lineage>
        <taxon>unclassified sequences</taxon>
        <taxon>metagenomes</taxon>
        <taxon>organismal metagenomes</taxon>
    </lineage>
</organism>
<dbReference type="AlphaFoldDB" id="A0A6C0I568"/>
<proteinExistence type="predicted"/>
<feature type="domain" description="Nucleotide-diphospho-sugar transferase" evidence="1">
    <location>
        <begin position="145"/>
        <end position="369"/>
    </location>
</feature>
<dbReference type="InterPro" id="IPR005069">
    <property type="entry name" value="Nucl-diP-sugar_transferase"/>
</dbReference>